<keyword evidence="3 4" id="KW-1015">Disulfide bond</keyword>
<feature type="domain" description="EGF-like" evidence="6">
    <location>
        <begin position="127"/>
        <end position="163"/>
    </location>
</feature>
<evidence type="ECO:0000313" key="8">
    <source>
        <dbReference type="WBParaSite" id="PTRK_0000011200.1"/>
    </source>
</evidence>
<protein>
    <submittedName>
        <fullName evidence="8">EGF-like domain-containing protein</fullName>
    </submittedName>
</protein>
<dbReference type="PROSITE" id="PS50026">
    <property type="entry name" value="EGF_3"/>
    <property type="match status" value="7"/>
</dbReference>
<dbReference type="SMART" id="SM00181">
    <property type="entry name" value="EGF"/>
    <property type="match status" value="7"/>
</dbReference>
<dbReference type="SMART" id="SM00179">
    <property type="entry name" value="EGF_CA"/>
    <property type="match status" value="5"/>
</dbReference>
<keyword evidence="2" id="KW-0677">Repeat</keyword>
<feature type="disulfide bond" evidence="4">
    <location>
        <begin position="277"/>
        <end position="286"/>
    </location>
</feature>
<dbReference type="WBParaSite" id="PTRK_0000011200.1">
    <property type="protein sequence ID" value="PTRK_0000011200.1"/>
    <property type="gene ID" value="PTRK_0000011200"/>
</dbReference>
<dbReference type="InterPro" id="IPR013032">
    <property type="entry name" value="EGF-like_CS"/>
</dbReference>
<accession>A0A0N4Z081</accession>
<feature type="chain" id="PRO_5005890899" evidence="5">
    <location>
        <begin position="24"/>
        <end position="329"/>
    </location>
</feature>
<dbReference type="InterPro" id="IPR001881">
    <property type="entry name" value="EGF-like_Ca-bd_dom"/>
</dbReference>
<keyword evidence="7" id="KW-1185">Reference proteome</keyword>
<keyword evidence="1 4" id="KW-0245">EGF-like domain</keyword>
<feature type="domain" description="EGF-like" evidence="6">
    <location>
        <begin position="251"/>
        <end position="287"/>
    </location>
</feature>
<evidence type="ECO:0000256" key="4">
    <source>
        <dbReference type="PROSITE-ProRule" id="PRU00076"/>
    </source>
</evidence>
<organism evidence="7 8">
    <name type="scientific">Parastrongyloides trichosuri</name>
    <name type="common">Possum-specific nematode worm</name>
    <dbReference type="NCBI Taxonomy" id="131310"/>
    <lineage>
        <taxon>Eukaryota</taxon>
        <taxon>Metazoa</taxon>
        <taxon>Ecdysozoa</taxon>
        <taxon>Nematoda</taxon>
        <taxon>Chromadorea</taxon>
        <taxon>Rhabditida</taxon>
        <taxon>Tylenchina</taxon>
        <taxon>Panagrolaimomorpha</taxon>
        <taxon>Strongyloidoidea</taxon>
        <taxon>Strongyloididae</taxon>
        <taxon>Parastrongyloides</taxon>
    </lineage>
</organism>
<dbReference type="GO" id="GO:0005509">
    <property type="term" value="F:calcium ion binding"/>
    <property type="evidence" value="ECO:0007669"/>
    <property type="project" value="InterPro"/>
</dbReference>
<feature type="disulfide bond" evidence="4">
    <location>
        <begin position="153"/>
        <end position="162"/>
    </location>
</feature>
<feature type="domain" description="EGF-like" evidence="6">
    <location>
        <begin position="75"/>
        <end position="111"/>
    </location>
</feature>
<dbReference type="PANTHER" id="PTHR24033:SF224">
    <property type="entry name" value="C-TYPE LECTIN"/>
    <property type="match status" value="1"/>
</dbReference>
<dbReference type="PROSITE" id="PS01186">
    <property type="entry name" value="EGF_2"/>
    <property type="match status" value="6"/>
</dbReference>
<dbReference type="SUPFAM" id="SSF57196">
    <property type="entry name" value="EGF/Laminin"/>
    <property type="match status" value="7"/>
</dbReference>
<dbReference type="InterPro" id="IPR051830">
    <property type="entry name" value="NOTCH_homolog"/>
</dbReference>
<dbReference type="Pfam" id="PF23106">
    <property type="entry name" value="EGF_Teneurin"/>
    <property type="match status" value="1"/>
</dbReference>
<evidence type="ECO:0000256" key="5">
    <source>
        <dbReference type="SAM" id="SignalP"/>
    </source>
</evidence>
<name>A0A0N4Z081_PARTI</name>
<feature type="disulfide bond" evidence="4">
    <location>
        <begin position="49"/>
        <end position="58"/>
    </location>
</feature>
<feature type="domain" description="EGF-like" evidence="6">
    <location>
        <begin position="288"/>
        <end position="325"/>
    </location>
</feature>
<evidence type="ECO:0000259" key="6">
    <source>
        <dbReference type="PROSITE" id="PS50026"/>
    </source>
</evidence>
<evidence type="ECO:0000256" key="3">
    <source>
        <dbReference type="ARBA" id="ARBA00023157"/>
    </source>
</evidence>
<evidence type="ECO:0000256" key="2">
    <source>
        <dbReference type="ARBA" id="ARBA00022737"/>
    </source>
</evidence>
<dbReference type="InterPro" id="IPR000742">
    <property type="entry name" value="EGF"/>
</dbReference>
<dbReference type="Gene3D" id="2.10.25.10">
    <property type="entry name" value="Laminin"/>
    <property type="match status" value="6"/>
</dbReference>
<comment type="caution">
    <text evidence="4">Lacks conserved residue(s) required for the propagation of feature annotation.</text>
</comment>
<proteinExistence type="predicted"/>
<dbReference type="Proteomes" id="UP000038045">
    <property type="component" value="Unplaced"/>
</dbReference>
<feature type="disulfide bond" evidence="4">
    <location>
        <begin position="315"/>
        <end position="324"/>
    </location>
</feature>
<dbReference type="PANTHER" id="PTHR24033">
    <property type="entry name" value="EGF-LIKE DOMAIN-CONTAINING PROTEIN"/>
    <property type="match status" value="1"/>
</dbReference>
<evidence type="ECO:0000256" key="1">
    <source>
        <dbReference type="ARBA" id="ARBA00022536"/>
    </source>
</evidence>
<feature type="signal peptide" evidence="5">
    <location>
        <begin position="1"/>
        <end position="23"/>
    </location>
</feature>
<evidence type="ECO:0000313" key="7">
    <source>
        <dbReference type="Proteomes" id="UP000038045"/>
    </source>
</evidence>
<feature type="domain" description="EGF-like" evidence="6">
    <location>
        <begin position="23"/>
        <end position="59"/>
    </location>
</feature>
<feature type="disulfide bond" evidence="4">
    <location>
        <begin position="101"/>
        <end position="110"/>
    </location>
</feature>
<dbReference type="Pfam" id="PF00008">
    <property type="entry name" value="EGF"/>
    <property type="match status" value="3"/>
</dbReference>
<feature type="disulfide bond" evidence="4">
    <location>
        <begin position="231"/>
        <end position="240"/>
    </location>
</feature>
<feature type="disulfide bond" evidence="4">
    <location>
        <begin position="192"/>
        <end position="201"/>
    </location>
</feature>
<dbReference type="PROSITE" id="PS00022">
    <property type="entry name" value="EGF_1"/>
    <property type="match status" value="7"/>
</dbReference>
<feature type="domain" description="EGF-like" evidence="6">
    <location>
        <begin position="166"/>
        <end position="202"/>
    </location>
</feature>
<feature type="domain" description="EGF-like" evidence="6">
    <location>
        <begin position="205"/>
        <end position="241"/>
    </location>
</feature>
<sequence length="329" mass="34521">MKFYNSLVIAYFFICYFHEIAFGDSICDKSDCSSHGTCFGTKLAPMCICEIGYIGLKCEINLSSGNSGGLISSSTLNLCLPGQCNNQGACIGTQAKFTCLCYPGFTGKTCDEKSSGLINVDSSGSGLTIPCTSSDCSNNGACIGTKGAFSCICKLGFIGNKCQTAPYALCDTKQCNNNGLCLGTIDSYVCACNLGYSGEKCTKISEALCDEKDCNNAGLCVGTKSTFVCLCSIGYSGKRCETLSTTGTALDTAFCTMKDCNGNGVCFGSKITPTCLCKLGYLGLRCEIEPSCNPTVQCNSNGICLGTITNPICLCNINYSGTNCQTKLF</sequence>
<reference evidence="8" key="1">
    <citation type="submission" date="2017-02" db="UniProtKB">
        <authorList>
            <consortium name="WormBaseParasite"/>
        </authorList>
    </citation>
    <scope>IDENTIFICATION</scope>
</reference>
<dbReference type="STRING" id="131310.A0A0N4Z081"/>
<keyword evidence="5" id="KW-0732">Signal</keyword>
<dbReference type="AlphaFoldDB" id="A0A0N4Z081"/>
<dbReference type="Pfam" id="PF12661">
    <property type="entry name" value="hEGF"/>
    <property type="match status" value="1"/>
</dbReference>
<dbReference type="CDD" id="cd00054">
    <property type="entry name" value="EGF_CA"/>
    <property type="match status" value="1"/>
</dbReference>